<keyword evidence="3 5" id="KW-1133">Transmembrane helix</keyword>
<evidence type="ECO:0000256" key="1">
    <source>
        <dbReference type="ARBA" id="ARBA00004167"/>
    </source>
</evidence>
<dbReference type="GO" id="GO:0005886">
    <property type="term" value="C:plasma membrane"/>
    <property type="evidence" value="ECO:0007669"/>
    <property type="project" value="TreeGrafter"/>
</dbReference>
<keyword evidence="7" id="KW-1185">Reference proteome</keyword>
<evidence type="ECO:0000313" key="9">
    <source>
        <dbReference type="RefSeq" id="XP_015900439.1"/>
    </source>
</evidence>
<evidence type="ECO:0000256" key="3">
    <source>
        <dbReference type="ARBA" id="ARBA00022989"/>
    </source>
</evidence>
<evidence type="ECO:0000259" key="6">
    <source>
        <dbReference type="Pfam" id="PF03168"/>
    </source>
</evidence>
<dbReference type="PANTHER" id="PTHR31415">
    <property type="entry name" value="OS05G0367900 PROTEIN"/>
    <property type="match status" value="1"/>
</dbReference>
<sequence length="215" mass="24457">MSSKDCGHHHGKKWRKIWKRIFAGLLIFFLIVLVTVLIIWAILQPSKPRFILQDVTVYTFNASIPNLLTSNFQVTISSRNPNDKIGVYYDRLDVYTTYRNQQITYRTAIPPTYQGHKEVNVWSPFVYGTNVPVAPYNSQALQQDKSTGTVFINIKIDGRVRWKVGTFISGRYHFYVRCPAYINLGPTGPAPLNNGIVVGANAVKYQLVQRCSVSV</sequence>
<evidence type="ECO:0000313" key="7">
    <source>
        <dbReference type="Proteomes" id="UP001652623"/>
    </source>
</evidence>
<dbReference type="GO" id="GO:0098542">
    <property type="term" value="P:defense response to other organism"/>
    <property type="evidence" value="ECO:0007669"/>
    <property type="project" value="InterPro"/>
</dbReference>
<dbReference type="InterPro" id="IPR044839">
    <property type="entry name" value="NDR1-like"/>
</dbReference>
<reference evidence="9" key="1">
    <citation type="submission" date="2022-04" db="UniProtKB">
        <authorList>
            <consortium name="RefSeq"/>
        </authorList>
    </citation>
    <scope>IDENTIFICATION</scope>
    <source>
        <tissue evidence="8 9">In vitro plantlets</tissue>
    </source>
</reference>
<feature type="domain" description="Late embryogenesis abundant protein LEA-2 subgroup" evidence="6">
    <location>
        <begin position="75"/>
        <end position="178"/>
    </location>
</feature>
<feature type="transmembrane region" description="Helical" evidence="5">
    <location>
        <begin position="21"/>
        <end position="43"/>
    </location>
</feature>
<dbReference type="GO" id="GO:0009506">
    <property type="term" value="C:plasmodesma"/>
    <property type="evidence" value="ECO:0007669"/>
    <property type="project" value="TreeGrafter"/>
</dbReference>
<comment type="subcellular location">
    <subcellularLocation>
        <location evidence="1">Membrane</location>
        <topology evidence="1">Single-pass membrane protein</topology>
    </subcellularLocation>
</comment>
<organism evidence="9">
    <name type="scientific">Ziziphus jujuba</name>
    <name type="common">Chinese jujube</name>
    <name type="synonym">Ziziphus sativa</name>
    <dbReference type="NCBI Taxonomy" id="326968"/>
    <lineage>
        <taxon>Eukaryota</taxon>
        <taxon>Viridiplantae</taxon>
        <taxon>Streptophyta</taxon>
        <taxon>Embryophyta</taxon>
        <taxon>Tracheophyta</taxon>
        <taxon>Spermatophyta</taxon>
        <taxon>Magnoliopsida</taxon>
        <taxon>eudicotyledons</taxon>
        <taxon>Gunneridae</taxon>
        <taxon>Pentapetalae</taxon>
        <taxon>rosids</taxon>
        <taxon>fabids</taxon>
        <taxon>Rosales</taxon>
        <taxon>Rhamnaceae</taxon>
        <taxon>Paliureae</taxon>
        <taxon>Ziziphus</taxon>
    </lineage>
</organism>
<dbReference type="Pfam" id="PF03168">
    <property type="entry name" value="LEA_2"/>
    <property type="match status" value="1"/>
</dbReference>
<name>A0A6P4ATU3_ZIZJJ</name>
<keyword evidence="2 5" id="KW-0812">Transmembrane</keyword>
<proteinExistence type="predicted"/>
<dbReference type="AlphaFoldDB" id="A0A6P4ATU3"/>
<dbReference type="PANTHER" id="PTHR31415:SF51">
    <property type="entry name" value="LATE EMBRYOGENESIS ABUNDANT (LEA) HYDROXYPROLINE-RICH GLYCOPROTEIN FAMILY"/>
    <property type="match status" value="1"/>
</dbReference>
<keyword evidence="4 5" id="KW-0472">Membrane</keyword>
<evidence type="ECO:0000256" key="2">
    <source>
        <dbReference type="ARBA" id="ARBA00022692"/>
    </source>
</evidence>
<gene>
    <name evidence="9" type="primary">LOC107433644</name>
    <name evidence="8" type="synonym">LOC107432260</name>
</gene>
<dbReference type="RefSeq" id="XP_015898848.1">
    <property type="nucleotide sequence ID" value="XM_016043362.2"/>
</dbReference>
<dbReference type="Proteomes" id="UP001652623">
    <property type="component" value="Chromosome 11"/>
</dbReference>
<dbReference type="RefSeq" id="XP_015900439.1">
    <property type="nucleotide sequence ID" value="XM_016044953.2"/>
</dbReference>
<protein>
    <submittedName>
        <fullName evidence="8 9">NDR1/HIN1-like protein 1</fullName>
    </submittedName>
</protein>
<evidence type="ECO:0000256" key="4">
    <source>
        <dbReference type="ARBA" id="ARBA00023136"/>
    </source>
</evidence>
<evidence type="ECO:0000313" key="8">
    <source>
        <dbReference type="RefSeq" id="XP_015898848.1"/>
    </source>
</evidence>
<dbReference type="InterPro" id="IPR004864">
    <property type="entry name" value="LEA_2"/>
</dbReference>
<dbReference type="GeneID" id="107432260"/>
<evidence type="ECO:0000256" key="5">
    <source>
        <dbReference type="SAM" id="Phobius"/>
    </source>
</evidence>
<accession>A0A6P4ATU3</accession>
<dbReference type="KEGG" id="zju:107432260"/>